<dbReference type="Proteomes" id="UP001168575">
    <property type="component" value="Unassembled WGS sequence"/>
</dbReference>
<accession>A0AA43RMQ8</accession>
<organism evidence="1 2">
    <name type="scientific">Phoenicibacter congonensis</name>
    <dbReference type="NCBI Taxonomy" id="1944646"/>
    <lineage>
        <taxon>Bacteria</taxon>
        <taxon>Bacillati</taxon>
        <taxon>Actinomycetota</taxon>
        <taxon>Coriobacteriia</taxon>
        <taxon>Eggerthellales</taxon>
        <taxon>Eggerthellaceae</taxon>
        <taxon>Phoenicibacter</taxon>
    </lineage>
</organism>
<keyword evidence="2" id="KW-1185">Reference proteome</keyword>
<name>A0AA43RMQ8_9ACTN</name>
<protein>
    <submittedName>
        <fullName evidence="1">Uncharacterized protein</fullName>
    </submittedName>
</protein>
<gene>
    <name evidence="1" type="ORF">Q3982_07375</name>
</gene>
<proteinExistence type="predicted"/>
<evidence type="ECO:0000313" key="2">
    <source>
        <dbReference type="Proteomes" id="UP001168575"/>
    </source>
</evidence>
<sequence length="87" mass="9947">MLTLNDALEIVSKNELCSDRYDFVQEYNNCFVFSIENYETVGGFDSPVVVTKEEGRLYGISIYIIEGLMDGDVLKREGRILDLLNEN</sequence>
<dbReference type="EMBL" id="JAUMVS010000184">
    <property type="protein sequence ID" value="MDO4842477.1"/>
    <property type="molecule type" value="Genomic_DNA"/>
</dbReference>
<dbReference type="AlphaFoldDB" id="A0AA43RMQ8"/>
<comment type="caution">
    <text evidence="1">The sequence shown here is derived from an EMBL/GenBank/DDBJ whole genome shotgun (WGS) entry which is preliminary data.</text>
</comment>
<reference evidence="1" key="1">
    <citation type="submission" date="2023-07" db="EMBL/GenBank/DDBJ databases">
        <title>Between Cages and Wild: Unraveling the Impact of Captivity on Animal Microbiomes and Antimicrobial Resistance.</title>
        <authorList>
            <person name="Schmartz G.P."/>
            <person name="Rehner J."/>
            <person name="Schuff M.J."/>
            <person name="Becker S.L."/>
            <person name="Kravczyk M."/>
            <person name="Gurevich A."/>
            <person name="Francke R."/>
            <person name="Mueller R."/>
            <person name="Keller V."/>
            <person name="Keller A."/>
        </authorList>
    </citation>
    <scope>NUCLEOTIDE SEQUENCE</scope>
    <source>
        <strain evidence="1">S12M_St_49</strain>
    </source>
</reference>
<evidence type="ECO:0000313" key="1">
    <source>
        <dbReference type="EMBL" id="MDO4842477.1"/>
    </source>
</evidence>